<comment type="catalytic activity">
    <reaction evidence="11 15">
        <text>cytidine + H2O + H(+) = uridine + NH4(+)</text>
        <dbReference type="Rhea" id="RHEA:16069"/>
        <dbReference type="ChEBI" id="CHEBI:15377"/>
        <dbReference type="ChEBI" id="CHEBI:15378"/>
        <dbReference type="ChEBI" id="CHEBI:16704"/>
        <dbReference type="ChEBI" id="CHEBI:17562"/>
        <dbReference type="ChEBI" id="CHEBI:28938"/>
        <dbReference type="EC" id="3.5.4.5"/>
    </reaction>
</comment>
<organism evidence="17 18">
    <name type="scientific">Maribacter ulvicola</name>
    <dbReference type="NCBI Taxonomy" id="228959"/>
    <lineage>
        <taxon>Bacteria</taxon>
        <taxon>Pseudomonadati</taxon>
        <taxon>Bacteroidota</taxon>
        <taxon>Flavobacteriia</taxon>
        <taxon>Flavobacteriales</taxon>
        <taxon>Flavobacteriaceae</taxon>
        <taxon>Maribacter</taxon>
    </lineage>
</organism>
<dbReference type="STRING" id="228959.SAMN05421797_106123"/>
<accession>A0A1N6Y7X4</accession>
<evidence type="ECO:0000256" key="1">
    <source>
        <dbReference type="ARBA" id="ARBA00001947"/>
    </source>
</evidence>
<dbReference type="InterPro" id="IPR016192">
    <property type="entry name" value="APOBEC/CMP_deaminase_Zn-bd"/>
</dbReference>
<comment type="similarity">
    <text evidence="3 15">Belongs to the cytidine and deoxycytidylate deaminase family.</text>
</comment>
<evidence type="ECO:0000256" key="5">
    <source>
        <dbReference type="ARBA" id="ARBA00018266"/>
    </source>
</evidence>
<reference evidence="18" key="1">
    <citation type="submission" date="2017-01" db="EMBL/GenBank/DDBJ databases">
        <authorList>
            <person name="Varghese N."/>
            <person name="Submissions S."/>
        </authorList>
    </citation>
    <scope>NUCLEOTIDE SEQUENCE [LARGE SCALE GENOMIC DNA]</scope>
    <source>
        <strain evidence="18">DSM 15366</strain>
    </source>
</reference>
<keyword evidence="6 14" id="KW-0479">Metal-binding</keyword>
<evidence type="ECO:0000313" key="18">
    <source>
        <dbReference type="Proteomes" id="UP000186953"/>
    </source>
</evidence>
<dbReference type="EC" id="3.5.4.5" evidence="4 15"/>
<proteinExistence type="inferred from homology"/>
<dbReference type="RefSeq" id="WP_076549655.1">
    <property type="nucleotide sequence ID" value="NZ_FTMA01000006.1"/>
</dbReference>
<dbReference type="InterPro" id="IPR050202">
    <property type="entry name" value="Cyt/Deoxycyt_deaminase"/>
</dbReference>
<feature type="binding site" evidence="14">
    <location>
        <position position="116"/>
    </location>
    <ligand>
        <name>Zn(2+)</name>
        <dbReference type="ChEBI" id="CHEBI:29105"/>
        <note>catalytic</note>
    </ligand>
</feature>
<evidence type="ECO:0000256" key="3">
    <source>
        <dbReference type="ARBA" id="ARBA00006576"/>
    </source>
</evidence>
<dbReference type="GO" id="GO:0005829">
    <property type="term" value="C:cytosol"/>
    <property type="evidence" value="ECO:0007669"/>
    <property type="project" value="TreeGrafter"/>
</dbReference>
<evidence type="ECO:0000259" key="16">
    <source>
        <dbReference type="PROSITE" id="PS51747"/>
    </source>
</evidence>
<evidence type="ECO:0000256" key="11">
    <source>
        <dbReference type="ARBA" id="ARBA00049558"/>
    </source>
</evidence>
<comment type="catalytic activity">
    <reaction evidence="10 15">
        <text>2'-deoxycytidine + H2O + H(+) = 2'-deoxyuridine + NH4(+)</text>
        <dbReference type="Rhea" id="RHEA:13433"/>
        <dbReference type="ChEBI" id="CHEBI:15377"/>
        <dbReference type="ChEBI" id="CHEBI:15378"/>
        <dbReference type="ChEBI" id="CHEBI:15698"/>
        <dbReference type="ChEBI" id="CHEBI:16450"/>
        <dbReference type="ChEBI" id="CHEBI:28938"/>
        <dbReference type="EC" id="3.5.4.5"/>
    </reaction>
</comment>
<dbReference type="Proteomes" id="UP000186953">
    <property type="component" value="Unassembled WGS sequence"/>
</dbReference>
<dbReference type="InterPro" id="IPR002125">
    <property type="entry name" value="CMP_dCMP_dom"/>
</dbReference>
<dbReference type="GO" id="GO:0008270">
    <property type="term" value="F:zinc ion binding"/>
    <property type="evidence" value="ECO:0007669"/>
    <property type="project" value="UniProtKB-UniRule"/>
</dbReference>
<dbReference type="SUPFAM" id="SSF53927">
    <property type="entry name" value="Cytidine deaminase-like"/>
    <property type="match status" value="1"/>
</dbReference>
<comment type="function">
    <text evidence="2 15">This enzyme scavenges exogenous and endogenous cytidine and 2'-deoxycytidine for UMP synthesis.</text>
</comment>
<dbReference type="EMBL" id="FTMA01000006">
    <property type="protein sequence ID" value="SIR10722.1"/>
    <property type="molecule type" value="Genomic_DNA"/>
</dbReference>
<feature type="binding site" evidence="14">
    <location>
        <position position="113"/>
    </location>
    <ligand>
        <name>Zn(2+)</name>
        <dbReference type="ChEBI" id="CHEBI:29105"/>
        <note>catalytic</note>
    </ligand>
</feature>
<comment type="cofactor">
    <cofactor evidence="1 14 15">
        <name>Zn(2+)</name>
        <dbReference type="ChEBI" id="CHEBI:29105"/>
    </cofactor>
</comment>
<evidence type="ECO:0000256" key="7">
    <source>
        <dbReference type="ARBA" id="ARBA00022801"/>
    </source>
</evidence>
<evidence type="ECO:0000256" key="9">
    <source>
        <dbReference type="ARBA" id="ARBA00032005"/>
    </source>
</evidence>
<dbReference type="PROSITE" id="PS00903">
    <property type="entry name" value="CYT_DCMP_DEAMINASES_1"/>
    <property type="match status" value="1"/>
</dbReference>
<dbReference type="AlphaFoldDB" id="A0A1N6Y7X4"/>
<protein>
    <recommendedName>
        <fullName evidence="5 15">Cytidine deaminase</fullName>
        <ecNumber evidence="4 15">3.5.4.5</ecNumber>
    </recommendedName>
    <alternativeName>
        <fullName evidence="9 15">Cytidine aminohydrolase</fullName>
    </alternativeName>
</protein>
<sequence length="163" mass="17804">MVSQKKISFDIKVYDTFNELIKEDQNLMLAAVNARKRAYAPYSSFNVGASVLLESGEIIEGNNQENASYPSGLCAERVAVFYAGAKYPGIKIKAIAITAASLNHEVSEPAAPCGNCRQAISEYEFRQQEPIKILLMGETGRVIECNSLADLLPLGFNSSYLNS</sequence>
<gene>
    <name evidence="17" type="ORF">SAMN05421797_106123</name>
</gene>
<evidence type="ECO:0000256" key="14">
    <source>
        <dbReference type="PIRSR" id="PIRSR606262-3"/>
    </source>
</evidence>
<feature type="active site" description="Proton donor" evidence="12">
    <location>
        <position position="76"/>
    </location>
</feature>
<evidence type="ECO:0000313" key="17">
    <source>
        <dbReference type="EMBL" id="SIR10722.1"/>
    </source>
</evidence>
<keyword evidence="7 15" id="KW-0378">Hydrolase</keyword>
<evidence type="ECO:0000256" key="8">
    <source>
        <dbReference type="ARBA" id="ARBA00022833"/>
    </source>
</evidence>
<dbReference type="Pfam" id="PF00383">
    <property type="entry name" value="dCMP_cyt_deam_1"/>
    <property type="match status" value="1"/>
</dbReference>
<dbReference type="OrthoDB" id="9795347at2"/>
<dbReference type="PANTHER" id="PTHR11644">
    <property type="entry name" value="CYTIDINE DEAMINASE"/>
    <property type="match status" value="1"/>
</dbReference>
<dbReference type="PANTHER" id="PTHR11644:SF2">
    <property type="entry name" value="CYTIDINE DEAMINASE"/>
    <property type="match status" value="1"/>
</dbReference>
<evidence type="ECO:0000256" key="6">
    <source>
        <dbReference type="ARBA" id="ARBA00022723"/>
    </source>
</evidence>
<keyword evidence="18" id="KW-1185">Reference proteome</keyword>
<dbReference type="Gene3D" id="3.40.140.10">
    <property type="entry name" value="Cytidine Deaminase, domain 2"/>
    <property type="match status" value="1"/>
</dbReference>
<dbReference type="GO" id="GO:0055086">
    <property type="term" value="P:nucleobase-containing small molecule metabolic process"/>
    <property type="evidence" value="ECO:0007669"/>
    <property type="project" value="UniProtKB-ARBA"/>
</dbReference>
<dbReference type="InterPro" id="IPR016193">
    <property type="entry name" value="Cytidine_deaminase-like"/>
</dbReference>
<dbReference type="CDD" id="cd01283">
    <property type="entry name" value="cytidine_deaminase"/>
    <property type="match status" value="1"/>
</dbReference>
<evidence type="ECO:0000256" key="10">
    <source>
        <dbReference type="ARBA" id="ARBA00049252"/>
    </source>
</evidence>
<dbReference type="GO" id="GO:0004126">
    <property type="term" value="F:cytidine deaminase activity"/>
    <property type="evidence" value="ECO:0007669"/>
    <property type="project" value="UniProtKB-UniRule"/>
</dbReference>
<feature type="domain" description="CMP/dCMP-type deaminase" evidence="16">
    <location>
        <begin position="22"/>
        <end position="159"/>
    </location>
</feature>
<dbReference type="PROSITE" id="PS51747">
    <property type="entry name" value="CYT_DCMP_DEAMINASES_2"/>
    <property type="match status" value="1"/>
</dbReference>
<name>A0A1N6Y7X4_9FLAO</name>
<keyword evidence="8 14" id="KW-0862">Zinc</keyword>
<evidence type="ECO:0000256" key="4">
    <source>
        <dbReference type="ARBA" id="ARBA00012783"/>
    </source>
</evidence>
<evidence type="ECO:0000256" key="13">
    <source>
        <dbReference type="PIRSR" id="PIRSR606262-2"/>
    </source>
</evidence>
<feature type="binding site" evidence="13">
    <location>
        <begin position="63"/>
        <end position="69"/>
    </location>
    <ligand>
        <name>substrate</name>
    </ligand>
</feature>
<feature type="binding site" evidence="14">
    <location>
        <position position="74"/>
    </location>
    <ligand>
        <name>Zn(2+)</name>
        <dbReference type="ChEBI" id="CHEBI:29105"/>
        <note>catalytic</note>
    </ligand>
</feature>
<dbReference type="NCBIfam" id="TIGR01354">
    <property type="entry name" value="cyt_deam_tetra"/>
    <property type="match status" value="1"/>
</dbReference>
<dbReference type="GO" id="GO:0042802">
    <property type="term" value="F:identical protein binding"/>
    <property type="evidence" value="ECO:0007669"/>
    <property type="project" value="UniProtKB-ARBA"/>
</dbReference>
<dbReference type="GO" id="GO:0072527">
    <property type="term" value="P:pyrimidine-containing compound metabolic process"/>
    <property type="evidence" value="ECO:0007669"/>
    <property type="project" value="UniProtKB-ARBA"/>
</dbReference>
<dbReference type="NCBIfam" id="NF004064">
    <property type="entry name" value="PRK05578.1"/>
    <property type="match status" value="1"/>
</dbReference>
<evidence type="ECO:0000256" key="12">
    <source>
        <dbReference type="PIRSR" id="PIRSR606262-1"/>
    </source>
</evidence>
<evidence type="ECO:0000256" key="15">
    <source>
        <dbReference type="RuleBase" id="RU364006"/>
    </source>
</evidence>
<evidence type="ECO:0000256" key="2">
    <source>
        <dbReference type="ARBA" id="ARBA00003949"/>
    </source>
</evidence>
<dbReference type="InterPro" id="IPR006262">
    <property type="entry name" value="Cyt_deam_tetra"/>
</dbReference>